<dbReference type="RefSeq" id="WP_087919460.1">
    <property type="nucleotide sequence ID" value="NZ_CP021780.1"/>
</dbReference>
<dbReference type="Gene3D" id="3.30.70.100">
    <property type="match status" value="1"/>
</dbReference>
<dbReference type="PANTHER" id="PTHR33336">
    <property type="entry name" value="QUINOL MONOOXYGENASE YGIN-RELATED"/>
    <property type="match status" value="1"/>
</dbReference>
<evidence type="ECO:0000259" key="1">
    <source>
        <dbReference type="PROSITE" id="PS51725"/>
    </source>
</evidence>
<dbReference type="GO" id="GO:0004497">
    <property type="term" value="F:monooxygenase activity"/>
    <property type="evidence" value="ECO:0007669"/>
    <property type="project" value="UniProtKB-KW"/>
</dbReference>
<evidence type="ECO:0000313" key="2">
    <source>
        <dbReference type="EMBL" id="ASA25497.1"/>
    </source>
</evidence>
<dbReference type="PANTHER" id="PTHR33336:SF3">
    <property type="entry name" value="ABM DOMAIN-CONTAINING PROTEIN"/>
    <property type="match status" value="1"/>
</dbReference>
<dbReference type="AlphaFoldDB" id="A0A2Z2KHX1"/>
<dbReference type="Proteomes" id="UP000249890">
    <property type="component" value="Chromosome"/>
</dbReference>
<keyword evidence="2" id="KW-0503">Monooxygenase</keyword>
<keyword evidence="2" id="KW-0560">Oxidoreductase</keyword>
<keyword evidence="3" id="KW-1185">Reference proteome</keyword>
<dbReference type="InterPro" id="IPR050744">
    <property type="entry name" value="AI-2_Isomerase_LsrG"/>
</dbReference>
<accession>A0A2Z2KHX1</accession>
<evidence type="ECO:0000313" key="3">
    <source>
        <dbReference type="Proteomes" id="UP000249890"/>
    </source>
</evidence>
<proteinExistence type="predicted"/>
<dbReference type="Pfam" id="PF03992">
    <property type="entry name" value="ABM"/>
    <property type="match status" value="1"/>
</dbReference>
<organism evidence="2 3">
    <name type="scientific">Paenibacillus donghaensis</name>
    <dbReference type="NCBI Taxonomy" id="414771"/>
    <lineage>
        <taxon>Bacteria</taxon>
        <taxon>Bacillati</taxon>
        <taxon>Bacillota</taxon>
        <taxon>Bacilli</taxon>
        <taxon>Bacillales</taxon>
        <taxon>Paenibacillaceae</taxon>
        <taxon>Paenibacillus</taxon>
    </lineage>
</organism>
<dbReference type="OrthoDB" id="287932at2"/>
<dbReference type="InterPro" id="IPR007138">
    <property type="entry name" value="ABM_dom"/>
</dbReference>
<dbReference type="PROSITE" id="PS51725">
    <property type="entry name" value="ABM"/>
    <property type="match status" value="1"/>
</dbReference>
<reference evidence="2 3" key="1">
    <citation type="submission" date="2017-06" db="EMBL/GenBank/DDBJ databases">
        <title>Complete genome sequence of Paenibacillus donghaensis KCTC 13049T isolated from East Sea sediment, South Korea.</title>
        <authorList>
            <person name="Jung B.K."/>
            <person name="Hong S.-J."/>
            <person name="Shin J.-H."/>
        </authorList>
    </citation>
    <scope>NUCLEOTIDE SEQUENCE [LARGE SCALE GENOMIC DNA]</scope>
    <source>
        <strain evidence="2 3">KCTC 13049</strain>
    </source>
</reference>
<dbReference type="EMBL" id="CP021780">
    <property type="protein sequence ID" value="ASA25497.1"/>
    <property type="molecule type" value="Genomic_DNA"/>
</dbReference>
<dbReference type="InterPro" id="IPR011008">
    <property type="entry name" value="Dimeric_a/b-barrel"/>
</dbReference>
<gene>
    <name evidence="2" type="ORF">B9T62_35065</name>
</gene>
<feature type="domain" description="ABM" evidence="1">
    <location>
        <begin position="2"/>
        <end position="91"/>
    </location>
</feature>
<protein>
    <submittedName>
        <fullName evidence="2">Antibiotic biosynthesis monooxygenase</fullName>
    </submittedName>
</protein>
<name>A0A2Z2KHX1_9BACL</name>
<dbReference type="SUPFAM" id="SSF54909">
    <property type="entry name" value="Dimeric alpha+beta barrel"/>
    <property type="match status" value="1"/>
</dbReference>
<dbReference type="KEGG" id="pdh:B9T62_35065"/>
<sequence length="98" mass="11211">MIIVHATMYVNPERRTQFMEEVKPMIAATHAEEGSLFYELYEHADKENVFIMVETWRDSEAISAHNTSSHFTAFAGKASEFLTAPLELKVFNGEQVNK</sequence>